<reference evidence="1" key="1">
    <citation type="submission" date="2010-02" db="EMBL/GenBank/DDBJ databases">
        <title>Sequencing and annotation of the Blastocystis hominis genome.</title>
        <authorList>
            <person name="Wincker P."/>
        </authorList>
    </citation>
    <scope>NUCLEOTIDE SEQUENCE</scope>
    <source>
        <strain evidence="1">Singapore isolate B</strain>
    </source>
</reference>
<dbReference type="RefSeq" id="XP_012895412.1">
    <property type="nucleotide sequence ID" value="XM_013039958.1"/>
</dbReference>
<gene>
    <name evidence="1" type="ORF">GSBLH_T00001540001</name>
</gene>
<evidence type="ECO:0000313" key="2">
    <source>
        <dbReference type="Proteomes" id="UP000008312"/>
    </source>
</evidence>
<accession>D8LZX5</accession>
<dbReference type="OrthoDB" id="9987241at2759"/>
<protein>
    <submittedName>
        <fullName evidence="1">Uncharacterized protein</fullName>
    </submittedName>
</protein>
<organism evidence="1">
    <name type="scientific">Blastocystis hominis</name>
    <dbReference type="NCBI Taxonomy" id="12968"/>
    <lineage>
        <taxon>Eukaryota</taxon>
        <taxon>Sar</taxon>
        <taxon>Stramenopiles</taxon>
        <taxon>Bigyra</taxon>
        <taxon>Opalozoa</taxon>
        <taxon>Opalinata</taxon>
        <taxon>Blastocystidae</taxon>
        <taxon>Blastocystis</taxon>
    </lineage>
</organism>
<keyword evidence="2" id="KW-1185">Reference proteome</keyword>
<dbReference type="EMBL" id="FN668642">
    <property type="protein sequence ID" value="CBK21364.2"/>
    <property type="molecule type" value="Genomic_DNA"/>
</dbReference>
<dbReference type="Proteomes" id="UP000008312">
    <property type="component" value="Unassembled WGS sequence"/>
</dbReference>
<dbReference type="GeneID" id="24918784"/>
<name>D8LZX5_BLAHO</name>
<dbReference type="InParanoid" id="D8LZX5"/>
<evidence type="ECO:0000313" key="1">
    <source>
        <dbReference type="EMBL" id="CBK21364.2"/>
    </source>
</evidence>
<dbReference type="AlphaFoldDB" id="D8LZX5"/>
<proteinExistence type="predicted"/>
<sequence>MVRFYDVTNNDDVVIEDFDTINESKYDLGVDGAFGHYSILFIILYLCRGEKDDDGKVIDEFITEEILKYGKEVNGERFSPIAKLGDRIVNGKPIGKGFKIRYAYDYKTAIEELSSGRYRITFITCSPGDGIMAKECDKDVDQYADAFVSCVHEFNMRGGGVFWFLENYPFTYEADLYFKKFYGFEAVGDKDKNIKGGKVMKRVNSEAPKAGQFITIKRKATYCFISTFLDFGIVSIFEGRTLCTLNEKKLMHEGFRVFARESEGNASIMVKEKKEGSDEGRMIIDTAASKLFLEFTEDGTARWISNAAVWLCNTEQFEEDRFLDPLLKSGINMDGIRLPGLKPMKKRKNRKLTGIS</sequence>